<dbReference type="InterPro" id="IPR007338">
    <property type="entry name" value="DUF416"/>
</dbReference>
<dbReference type="InterPro" id="IPR023381">
    <property type="entry name" value="YP001051499.1-like_dom_sf"/>
</dbReference>
<comment type="caution">
    <text evidence="1">The sequence shown here is derived from an EMBL/GenBank/DDBJ whole genome shotgun (WGS) entry which is preliminary data.</text>
</comment>
<dbReference type="Proteomes" id="UP001629953">
    <property type="component" value="Unassembled WGS sequence"/>
</dbReference>
<dbReference type="EMBL" id="JBEQCT010000010">
    <property type="protein sequence ID" value="MFM2486686.1"/>
    <property type="molecule type" value="Genomic_DNA"/>
</dbReference>
<dbReference type="Pfam" id="PF04222">
    <property type="entry name" value="DUF416"/>
    <property type="match status" value="1"/>
</dbReference>
<name>A0ABW9GAG7_9GAMM</name>
<evidence type="ECO:0000313" key="2">
    <source>
        <dbReference type="Proteomes" id="UP001629953"/>
    </source>
</evidence>
<evidence type="ECO:0000313" key="1">
    <source>
        <dbReference type="EMBL" id="MFM2486686.1"/>
    </source>
</evidence>
<dbReference type="Gene3D" id="1.20.1590.10">
    <property type="entry name" value="YP_001051499.1 domain like"/>
    <property type="match status" value="1"/>
</dbReference>
<dbReference type="RefSeq" id="WP_408624987.1">
    <property type="nucleotide sequence ID" value="NZ_JBEQCT010000010.1"/>
</dbReference>
<proteinExistence type="predicted"/>
<accession>A0ABW9GAG7</accession>
<reference evidence="1 2" key="1">
    <citation type="journal article" date="2013" name="Int. J. Syst. Evol. Microbiol.">
        <title>Celerinatantimonas yamalensis sp. nov., a cold-adapted diazotrophic bacterium from a cold permafrost brine.</title>
        <authorList>
            <person name="Shcherbakova V."/>
            <person name="Chuvilskaya N."/>
            <person name="Rivkina E."/>
            <person name="Demidov N."/>
            <person name="Uchaeva V."/>
            <person name="Suetin S."/>
            <person name="Suzina N."/>
            <person name="Gilichinsky D."/>
        </authorList>
    </citation>
    <scope>NUCLEOTIDE SEQUENCE [LARGE SCALE GENOMIC DNA]</scope>
    <source>
        <strain evidence="1 2">C7</strain>
    </source>
</reference>
<protein>
    <submittedName>
        <fullName evidence="1">YjaG family protein</fullName>
    </submittedName>
</protein>
<gene>
    <name evidence="1" type="ORF">ABUE30_16770</name>
</gene>
<sequence>MLSDSFLTQLGQLQRLPQTLFCVCLTQRMMPNYQLFAESTEFASGQALRKYLDLFWEYLAYPKARINFALQREQFEPLIPERNHFDVYGVYPAIDCCVSFDVLFSSILAPEGDEACQASQISMGSVMNFLEMQFGELGDEQFSQQPLIEQELAFQQRCYDLACAFKRDHNFIKEVREIARHEDVSNLGVCLRDE</sequence>
<organism evidence="1 2">
    <name type="scientific">Celerinatantimonas yamalensis</name>
    <dbReference type="NCBI Taxonomy" id="559956"/>
    <lineage>
        <taxon>Bacteria</taxon>
        <taxon>Pseudomonadati</taxon>
        <taxon>Pseudomonadota</taxon>
        <taxon>Gammaproteobacteria</taxon>
        <taxon>Celerinatantimonadaceae</taxon>
        <taxon>Celerinatantimonas</taxon>
    </lineage>
</organism>
<keyword evidence="2" id="KW-1185">Reference proteome</keyword>